<dbReference type="InterPro" id="IPR036388">
    <property type="entry name" value="WH-like_DNA-bd_sf"/>
</dbReference>
<reference evidence="1 2" key="1">
    <citation type="submission" date="2016-09" db="EMBL/GenBank/DDBJ databases">
        <title>Xenorhabdus thuongxuanensis sp. nov. and Xenorhabdus eapokensis sp. nov., isolated from Steinernema species.</title>
        <authorList>
            <person name="Kaempfer P."/>
            <person name="Tobias N.J."/>
            <person name="Phan Ke L."/>
            <person name="Bode H.B."/>
            <person name="Glaeser S.P."/>
        </authorList>
    </citation>
    <scope>NUCLEOTIDE SEQUENCE [LARGE SCALE GENOMIC DNA]</scope>
    <source>
        <strain evidence="1 2">30TX1</strain>
    </source>
</reference>
<sequence length="345" mass="39133">MNLSINKINEQQYLFNMLLGPIRLNILAFAFHHRLFDHFITMADATTVAKQFNWCPTRLTLLLNSYVSLGIMEKQAQSFSIKSNYQPYLLSHSQYYLGETLCSLAEIKSLTLTKSDEWLVQNTQPKQQMDMHDQRFWQKATSRLRAFHRSTRNPILLSILQSLDNWQDGLHFLDVGAGSAELAQNILAIHPQSKITLFDLPLCCTAIQMQLIDSDGFDESNPSQSIKFLPGDMNTTLFGGPYQIIVAAMSLYFATNLQYCINRLWASLSPGGTLISFHESLNQERTQPEFHVLGRLPAELANGPLSIESDQIEEALKANHPSRLDTRKIPTPFGEMTLIIAHKCI</sequence>
<proteinExistence type="predicted"/>
<dbReference type="Proteomes" id="UP000186277">
    <property type="component" value="Unassembled WGS sequence"/>
</dbReference>
<dbReference type="InterPro" id="IPR029063">
    <property type="entry name" value="SAM-dependent_MTases_sf"/>
</dbReference>
<keyword evidence="1" id="KW-0489">Methyltransferase</keyword>
<evidence type="ECO:0000313" key="1">
    <source>
        <dbReference type="EMBL" id="OKP06875.1"/>
    </source>
</evidence>
<dbReference type="GO" id="GO:0032259">
    <property type="term" value="P:methylation"/>
    <property type="evidence" value="ECO:0007669"/>
    <property type="project" value="UniProtKB-KW"/>
</dbReference>
<protein>
    <submittedName>
        <fullName evidence="1">Putative methyltransferase</fullName>
    </submittedName>
</protein>
<accession>A0A1Q5U377</accession>
<dbReference type="Gene3D" id="3.40.50.150">
    <property type="entry name" value="Vaccinia Virus protein VP39"/>
    <property type="match status" value="1"/>
</dbReference>
<keyword evidence="2" id="KW-1185">Reference proteome</keyword>
<keyword evidence="1" id="KW-0808">Transferase</keyword>
<evidence type="ECO:0000313" key="2">
    <source>
        <dbReference type="Proteomes" id="UP000186277"/>
    </source>
</evidence>
<name>A0A1Q5U377_9GAMM</name>
<dbReference type="OrthoDB" id="8700339at2"/>
<gene>
    <name evidence="1" type="ORF">Xentx_01782</name>
</gene>
<dbReference type="CDD" id="cd02440">
    <property type="entry name" value="AdoMet_MTases"/>
    <property type="match status" value="1"/>
</dbReference>
<comment type="caution">
    <text evidence="1">The sequence shown here is derived from an EMBL/GenBank/DDBJ whole genome shotgun (WGS) entry which is preliminary data.</text>
</comment>
<dbReference type="EMBL" id="MKGR01000010">
    <property type="protein sequence ID" value="OKP06875.1"/>
    <property type="molecule type" value="Genomic_DNA"/>
</dbReference>
<dbReference type="AlphaFoldDB" id="A0A1Q5U377"/>
<dbReference type="SUPFAM" id="SSF53335">
    <property type="entry name" value="S-adenosyl-L-methionine-dependent methyltransferases"/>
    <property type="match status" value="1"/>
</dbReference>
<dbReference type="RefSeq" id="WP_139292461.1">
    <property type="nucleotide sequence ID" value="NZ_CAWMWP010000002.1"/>
</dbReference>
<organism evidence="1 2">
    <name type="scientific">Xenorhabdus thuongxuanensis</name>
    <dbReference type="NCBI Taxonomy" id="1873484"/>
    <lineage>
        <taxon>Bacteria</taxon>
        <taxon>Pseudomonadati</taxon>
        <taxon>Pseudomonadota</taxon>
        <taxon>Gammaproteobacteria</taxon>
        <taxon>Enterobacterales</taxon>
        <taxon>Morganellaceae</taxon>
        <taxon>Xenorhabdus</taxon>
    </lineage>
</organism>
<dbReference type="GO" id="GO:0008168">
    <property type="term" value="F:methyltransferase activity"/>
    <property type="evidence" value="ECO:0007669"/>
    <property type="project" value="UniProtKB-KW"/>
</dbReference>
<dbReference type="Gene3D" id="1.10.10.10">
    <property type="entry name" value="Winged helix-like DNA-binding domain superfamily/Winged helix DNA-binding domain"/>
    <property type="match status" value="1"/>
</dbReference>